<protein>
    <submittedName>
        <fullName evidence="4">Tetratricopeptide repeat protein</fullName>
    </submittedName>
</protein>
<name>A0ABZ0LK67_9ACTN</name>
<feature type="repeat" description="TPR" evidence="3">
    <location>
        <begin position="334"/>
        <end position="367"/>
    </location>
</feature>
<gene>
    <name evidence="4" type="ORF">R2D22_00165</name>
</gene>
<dbReference type="PANTHER" id="PTHR44858:SF1">
    <property type="entry name" value="UDP-N-ACETYLGLUCOSAMINE--PEPTIDE N-ACETYLGLUCOSAMINYLTRANSFERASE SPINDLY-RELATED"/>
    <property type="match status" value="1"/>
</dbReference>
<dbReference type="InterPro" id="IPR050498">
    <property type="entry name" value="Ycf3"/>
</dbReference>
<keyword evidence="2 3" id="KW-0802">TPR repeat</keyword>
<proteinExistence type="predicted"/>
<dbReference type="InterPro" id="IPR036388">
    <property type="entry name" value="WH-like_DNA-bd_sf"/>
</dbReference>
<evidence type="ECO:0000256" key="1">
    <source>
        <dbReference type="ARBA" id="ARBA00022737"/>
    </source>
</evidence>
<dbReference type="PANTHER" id="PTHR44858">
    <property type="entry name" value="TETRATRICOPEPTIDE REPEAT PROTEIN 6"/>
    <property type="match status" value="1"/>
</dbReference>
<keyword evidence="5" id="KW-1185">Reference proteome</keyword>
<feature type="repeat" description="TPR" evidence="3">
    <location>
        <begin position="488"/>
        <end position="521"/>
    </location>
</feature>
<accession>A0ABZ0LK67</accession>
<evidence type="ECO:0000256" key="3">
    <source>
        <dbReference type="PROSITE-ProRule" id="PRU00339"/>
    </source>
</evidence>
<dbReference type="Pfam" id="PF13374">
    <property type="entry name" value="TPR_10"/>
    <property type="match status" value="1"/>
</dbReference>
<dbReference type="Pfam" id="PF00515">
    <property type="entry name" value="TPR_1"/>
    <property type="match status" value="1"/>
</dbReference>
<dbReference type="EMBL" id="CP137573">
    <property type="protein sequence ID" value="WOX19907.1"/>
    <property type="molecule type" value="Genomic_DNA"/>
</dbReference>
<feature type="repeat" description="TPR" evidence="3">
    <location>
        <begin position="454"/>
        <end position="487"/>
    </location>
</feature>
<dbReference type="PROSITE" id="PS50293">
    <property type="entry name" value="TPR_REGION"/>
    <property type="match status" value="1"/>
</dbReference>
<keyword evidence="1" id="KW-0677">Repeat</keyword>
<sequence length="667" mass="73103">MQFDDVDDQGRPLAVDASIDLSYRHLSADQARVFRLLASAPGPDVSTDAATVLIGQSSLQTRRILTELTRMHLLLTSPTDHDRWAMHDLVRLFADERGRRHAEDDQRAAAVTSLMSHYCTTAEAADTHLQGQPDLPISDLFPDRDSALSWLESEWPNLTATVISAQAYEHPAAASLAPTLYRFLEFRDLYADMLTVNSVALSTCRRLGDPLGEAKALNGIGVALRNQGRFEEAIDSHIAGADICRDIGYQRGEAGAVNNLGNVLEDVGRLEEAIDARTTAVNLFKAIGNRFGEGEALSNRGLTLEAMGRTERAIDDHATAVEIFQEIGVRHGEGKALFNLGDALQEVGRYEEAIDALTPAISLLEEANDHLFQAEAQCLLGLVLHKFDKFEEAIHAHTAAANLFKKLEKRGDEGIELVRLGLALRRLGRLEEAIDAHTKAAALLGEVESLRFEALALHEFGVCLEIAGRTEEALAAYTRATVCDPENPRILADRGHFYRLTGQHDEALADLNRSIELAPQNPSAITNRGVTLRVMGRYEESINDFNRSIELDPNSGWTHYEKGVALHALQDPECEVSLGLAIELCSAKNGDSSPDIADIGNLLLAHCAMSEWGKAEQYLTAFIRGSSAPGEKVELIACMDTLIHILDSDGERIRAFQKRLEDALGTR</sequence>
<dbReference type="SMART" id="SM00028">
    <property type="entry name" value="TPR"/>
    <property type="match status" value="9"/>
</dbReference>
<evidence type="ECO:0000313" key="5">
    <source>
        <dbReference type="Proteomes" id="UP001301731"/>
    </source>
</evidence>
<dbReference type="Proteomes" id="UP001301731">
    <property type="component" value="Chromosome"/>
</dbReference>
<organism evidence="4 5">
    <name type="scientific">Streptomyces solicathayae</name>
    <dbReference type="NCBI Taxonomy" id="3081768"/>
    <lineage>
        <taxon>Bacteria</taxon>
        <taxon>Bacillati</taxon>
        <taxon>Actinomycetota</taxon>
        <taxon>Actinomycetes</taxon>
        <taxon>Kitasatosporales</taxon>
        <taxon>Streptomycetaceae</taxon>
        <taxon>Streptomyces</taxon>
    </lineage>
</organism>
<dbReference type="PROSITE" id="PS50005">
    <property type="entry name" value="TPR"/>
    <property type="match status" value="4"/>
</dbReference>
<dbReference type="Pfam" id="PF13424">
    <property type="entry name" value="TPR_12"/>
    <property type="match status" value="3"/>
</dbReference>
<dbReference type="RefSeq" id="WP_318099971.1">
    <property type="nucleotide sequence ID" value="NZ_CP137573.1"/>
</dbReference>
<evidence type="ECO:0000313" key="4">
    <source>
        <dbReference type="EMBL" id="WOX19907.1"/>
    </source>
</evidence>
<dbReference type="InterPro" id="IPR011990">
    <property type="entry name" value="TPR-like_helical_dom_sf"/>
</dbReference>
<dbReference type="Pfam" id="PF13181">
    <property type="entry name" value="TPR_8"/>
    <property type="match status" value="1"/>
</dbReference>
<feature type="repeat" description="TPR" evidence="3">
    <location>
        <begin position="522"/>
        <end position="555"/>
    </location>
</feature>
<dbReference type="Gene3D" id="1.25.40.10">
    <property type="entry name" value="Tetratricopeptide repeat domain"/>
    <property type="match status" value="2"/>
</dbReference>
<dbReference type="Gene3D" id="1.10.10.10">
    <property type="entry name" value="Winged helix-like DNA-binding domain superfamily/Winged helix DNA-binding domain"/>
    <property type="match status" value="1"/>
</dbReference>
<dbReference type="InterPro" id="IPR019734">
    <property type="entry name" value="TPR_rpt"/>
</dbReference>
<evidence type="ECO:0000256" key="2">
    <source>
        <dbReference type="ARBA" id="ARBA00022803"/>
    </source>
</evidence>
<dbReference type="SUPFAM" id="SSF48452">
    <property type="entry name" value="TPR-like"/>
    <property type="match status" value="2"/>
</dbReference>
<reference evidence="4 5" key="1">
    <citation type="submission" date="2023-10" db="EMBL/GenBank/DDBJ databases">
        <title>The genome sequence of Streptomyces sp. HUAS YS2.</title>
        <authorList>
            <person name="Mo P."/>
        </authorList>
    </citation>
    <scope>NUCLEOTIDE SEQUENCE [LARGE SCALE GENOMIC DNA]</scope>
    <source>
        <strain evidence="4 5">HUAS YS2</strain>
    </source>
</reference>